<comment type="caution">
    <text evidence="1">The sequence shown here is derived from an EMBL/GenBank/DDBJ whole genome shotgun (WGS) entry which is preliminary data.</text>
</comment>
<name>A0ABQ1LJU7_9PROT</name>
<proteinExistence type="predicted"/>
<protein>
    <submittedName>
        <fullName evidence="1">Uncharacterized protein</fullName>
    </submittedName>
</protein>
<evidence type="ECO:0000313" key="1">
    <source>
        <dbReference type="EMBL" id="GGC25648.1"/>
    </source>
</evidence>
<accession>A0ABQ1LJU7</accession>
<dbReference type="EMBL" id="BMCH01000002">
    <property type="protein sequence ID" value="GGC25648.1"/>
    <property type="molecule type" value="Genomic_DNA"/>
</dbReference>
<evidence type="ECO:0000313" key="2">
    <source>
        <dbReference type="Proteomes" id="UP000637769"/>
    </source>
</evidence>
<gene>
    <name evidence="1" type="ORF">GCM10007207_08800</name>
</gene>
<dbReference type="Gene3D" id="3.40.50.1820">
    <property type="entry name" value="alpha/beta hydrolase"/>
    <property type="match status" value="1"/>
</dbReference>
<keyword evidence="2" id="KW-1185">Reference proteome</keyword>
<dbReference type="Proteomes" id="UP000637769">
    <property type="component" value="Unassembled WGS sequence"/>
</dbReference>
<sequence length="430" mass="48300">MIVYEGDEIVLHHHKGNSAYTIITFIGINYECVARDTFLLKHVARIRDLDVIGFATKKPNWFLSDEMDEAIKVVDQLIGPDRVRLVLGQSMGGYAALKFSRRLSADYVMALSPKFSIHPDECDITKDYGKYLTDKMVNMSIKPEDIGGRSFLLSDPKERVDAYHTHLLHNVSPDIVHVPTFYSGHVVYESVSGSKSISSIIEALASGQPTLVRREVSIQRRRNPANLRNRLFLASSRHARLVALTLISDQIDAMKNRMFIFAHTGFVTGIIYQVALRGDHALAVRLKRKLMMHLATQGPGISFDEVLATNNITGPLCLDFHERVLYYDPVEKRLTVERLTVRASRLLPVYPGENSLACVTILGERFMLVATGETIDFVPTGQVRPGTLIFQSQGAHYTIRLGQKLVTSVHGGSIAFWTDTENTWERFVVV</sequence>
<reference evidence="2" key="1">
    <citation type="journal article" date="2019" name="Int. J. Syst. Evol. Microbiol.">
        <title>The Global Catalogue of Microorganisms (GCM) 10K type strain sequencing project: providing services to taxonomists for standard genome sequencing and annotation.</title>
        <authorList>
            <consortium name="The Broad Institute Genomics Platform"/>
            <consortium name="The Broad Institute Genome Sequencing Center for Infectious Disease"/>
            <person name="Wu L."/>
            <person name="Ma J."/>
        </authorList>
    </citation>
    <scope>NUCLEOTIDE SEQUENCE [LARGE SCALE GENOMIC DNA]</scope>
    <source>
        <strain evidence="2">CCM 7132</strain>
    </source>
</reference>
<dbReference type="RefSeq" id="WP_188425582.1">
    <property type="nucleotide sequence ID" value="NZ_BMCH01000002.1"/>
</dbReference>
<organism evidence="1 2">
    <name type="scientific">Asaia siamensis</name>
    <dbReference type="NCBI Taxonomy" id="110479"/>
    <lineage>
        <taxon>Bacteria</taxon>
        <taxon>Pseudomonadati</taxon>
        <taxon>Pseudomonadota</taxon>
        <taxon>Alphaproteobacteria</taxon>
        <taxon>Acetobacterales</taxon>
        <taxon>Acetobacteraceae</taxon>
        <taxon>Asaia</taxon>
    </lineage>
</organism>
<dbReference type="InterPro" id="IPR029058">
    <property type="entry name" value="AB_hydrolase_fold"/>
</dbReference>
<dbReference type="SUPFAM" id="SSF53474">
    <property type="entry name" value="alpha/beta-Hydrolases"/>
    <property type="match status" value="1"/>
</dbReference>